<dbReference type="Proteomes" id="UP000324611">
    <property type="component" value="Unassembled WGS sequence"/>
</dbReference>
<dbReference type="EMBL" id="VUOC01000001">
    <property type="protein sequence ID" value="KAA2245493.1"/>
    <property type="molecule type" value="Genomic_DNA"/>
</dbReference>
<sequence>MPFDSNEYAYCDMKVAVGAFELSGLRGLKWKKAQEKEVVYGQGNEPKGIQRGNKSYEGELRMLKSDHDALRRAAQVAGYEDVIDLPGRLITITCVYDKPNGLIPVTTDVLINCEFKEVEDGMNQNDKYQEITLPFIFLRKKQL</sequence>
<evidence type="ECO:0000313" key="1">
    <source>
        <dbReference type="EMBL" id="KAA2245493.1"/>
    </source>
</evidence>
<dbReference type="RefSeq" id="WP_149836882.1">
    <property type="nucleotide sequence ID" value="NZ_VUOC01000001.1"/>
</dbReference>
<accession>A0A5B2W0F5</accession>
<protein>
    <submittedName>
        <fullName evidence="1">Uncharacterized protein</fullName>
    </submittedName>
</protein>
<reference evidence="1 2" key="2">
    <citation type="submission" date="2019-09" db="EMBL/GenBank/DDBJ databases">
        <authorList>
            <person name="Jin C."/>
        </authorList>
    </citation>
    <scope>NUCLEOTIDE SEQUENCE [LARGE SCALE GENOMIC DNA]</scope>
    <source>
        <strain evidence="1 2">BN140078</strain>
    </source>
</reference>
<keyword evidence="2" id="KW-1185">Reference proteome</keyword>
<organism evidence="1 2">
    <name type="scientific">Chitinophaga agrisoli</name>
    <dbReference type="NCBI Taxonomy" id="2607653"/>
    <lineage>
        <taxon>Bacteria</taxon>
        <taxon>Pseudomonadati</taxon>
        <taxon>Bacteroidota</taxon>
        <taxon>Chitinophagia</taxon>
        <taxon>Chitinophagales</taxon>
        <taxon>Chitinophagaceae</taxon>
        <taxon>Chitinophaga</taxon>
    </lineage>
</organism>
<proteinExistence type="predicted"/>
<dbReference type="AlphaFoldDB" id="A0A5B2W0F5"/>
<reference evidence="1 2" key="1">
    <citation type="submission" date="2019-09" db="EMBL/GenBank/DDBJ databases">
        <title>Chitinophaga ginsengihumi sp. nov., isolated from soil of ginseng rhizosphere.</title>
        <authorList>
            <person name="Lee J."/>
        </authorList>
    </citation>
    <scope>NUCLEOTIDE SEQUENCE [LARGE SCALE GENOMIC DNA]</scope>
    <source>
        <strain evidence="1 2">BN140078</strain>
    </source>
</reference>
<comment type="caution">
    <text evidence="1">The sequence shown here is derived from an EMBL/GenBank/DDBJ whole genome shotgun (WGS) entry which is preliminary data.</text>
</comment>
<name>A0A5B2W0F5_9BACT</name>
<evidence type="ECO:0000313" key="2">
    <source>
        <dbReference type="Proteomes" id="UP000324611"/>
    </source>
</evidence>
<gene>
    <name evidence="1" type="ORF">F0L74_05920</name>
</gene>